<comment type="caution">
    <text evidence="1">The sequence shown here is derived from an EMBL/GenBank/DDBJ whole genome shotgun (WGS) entry which is preliminary data.</text>
</comment>
<protein>
    <submittedName>
        <fullName evidence="1">Uncharacterized protein</fullName>
    </submittedName>
</protein>
<name>A0AB34IBT4_PRYPA</name>
<accession>A0AB34IBT4</accession>
<reference evidence="1 2" key="1">
    <citation type="journal article" date="2024" name="Science">
        <title>Giant polyketide synthase enzymes in the biosynthesis of giant marine polyether toxins.</title>
        <authorList>
            <person name="Fallon T.R."/>
            <person name="Shende V.V."/>
            <person name="Wierzbicki I.H."/>
            <person name="Pendleton A.L."/>
            <person name="Watervoot N.F."/>
            <person name="Auber R.P."/>
            <person name="Gonzalez D.J."/>
            <person name="Wisecaver J.H."/>
            <person name="Moore B.S."/>
        </authorList>
    </citation>
    <scope>NUCLEOTIDE SEQUENCE [LARGE SCALE GENOMIC DNA]</scope>
    <source>
        <strain evidence="1 2">12B1</strain>
    </source>
</reference>
<gene>
    <name evidence="1" type="ORF">AB1Y20_017180</name>
</gene>
<evidence type="ECO:0000313" key="1">
    <source>
        <dbReference type="EMBL" id="KAL1495323.1"/>
    </source>
</evidence>
<dbReference type="AlphaFoldDB" id="A0AB34IBT4"/>
<keyword evidence="2" id="KW-1185">Reference proteome</keyword>
<dbReference type="EMBL" id="JBGBPQ010000033">
    <property type="protein sequence ID" value="KAL1495323.1"/>
    <property type="molecule type" value="Genomic_DNA"/>
</dbReference>
<proteinExistence type="predicted"/>
<organism evidence="1 2">
    <name type="scientific">Prymnesium parvum</name>
    <name type="common">Toxic golden alga</name>
    <dbReference type="NCBI Taxonomy" id="97485"/>
    <lineage>
        <taxon>Eukaryota</taxon>
        <taxon>Haptista</taxon>
        <taxon>Haptophyta</taxon>
        <taxon>Prymnesiophyceae</taxon>
        <taxon>Prymnesiales</taxon>
        <taxon>Prymnesiaceae</taxon>
        <taxon>Prymnesium</taxon>
    </lineage>
</organism>
<dbReference type="Proteomes" id="UP001515480">
    <property type="component" value="Unassembled WGS sequence"/>
</dbReference>
<evidence type="ECO:0000313" key="2">
    <source>
        <dbReference type="Proteomes" id="UP001515480"/>
    </source>
</evidence>
<sequence>MIIVRPHATDEWGIAASHSALPAGREVWDRQRRCRCRSHRLTPYRHQCSRTEHERRGGGGRLPAVHTKQRVRRVDEAGLPEEERESLKARRHCLEDHTLRQPKVRLVAIASHNLAAAKASRCVQHFGGEPERAEVARECVARAGLSAGSRTSAIRLEKIIEQLPRRGAGGSARRALLLATGGRADRADSGPQQPSLVRRVKHAAEEGELATLSQTESCLIDKLLTTARRLLALRHRHGAAPLQTVESGLADLIGTRMQPVDPPDQSAAVAAECVAQAAQARTRVVPTHRGEAQPAGGRVGVALLGHWLLRASARRLLDAVTAERLAAEARQAAAGEPEGRAVGAMPSGAQATVANFMLCPRCLASPLKAALTRALDTFCSVEAKRDFIGVIDMADAHTSRGTGQLRAAGRRRAVAEERIAALCARHLRVIEAAAAIRLHGWEK</sequence>